<dbReference type="STRING" id="1125411.W908_00865"/>
<dbReference type="SUPFAM" id="SSF103481">
    <property type="entry name" value="Multidrug resistance efflux transporter EmrE"/>
    <property type="match status" value="2"/>
</dbReference>
<keyword evidence="9" id="KW-1185">Reference proteome</keyword>
<evidence type="ECO:0000256" key="3">
    <source>
        <dbReference type="ARBA" id="ARBA00022692"/>
    </source>
</evidence>
<feature type="transmembrane region" description="Helical" evidence="6">
    <location>
        <begin position="126"/>
        <end position="142"/>
    </location>
</feature>
<dbReference type="InterPro" id="IPR037185">
    <property type="entry name" value="EmrE-like"/>
</dbReference>
<feature type="transmembrane region" description="Helical" evidence="6">
    <location>
        <begin position="154"/>
        <end position="174"/>
    </location>
</feature>
<evidence type="ECO:0000256" key="2">
    <source>
        <dbReference type="ARBA" id="ARBA00022475"/>
    </source>
</evidence>
<dbReference type="InterPro" id="IPR000620">
    <property type="entry name" value="EamA_dom"/>
</dbReference>
<keyword evidence="4 6" id="KW-1133">Transmembrane helix</keyword>
<feature type="transmembrane region" description="Helical" evidence="6">
    <location>
        <begin position="92"/>
        <end position="114"/>
    </location>
</feature>
<evidence type="ECO:0000256" key="5">
    <source>
        <dbReference type="ARBA" id="ARBA00023136"/>
    </source>
</evidence>
<comment type="subcellular location">
    <subcellularLocation>
        <location evidence="1">Cell membrane</location>
        <topology evidence="1">Multi-pass membrane protein</topology>
    </subcellularLocation>
</comment>
<dbReference type="EMBL" id="CP006911">
    <property type="protein sequence ID" value="ALE02601.1"/>
    <property type="molecule type" value="Genomic_DNA"/>
</dbReference>
<dbReference type="OrthoDB" id="9782878at2"/>
<evidence type="ECO:0000313" key="9">
    <source>
        <dbReference type="Proteomes" id="UP000068905"/>
    </source>
</evidence>
<dbReference type="Proteomes" id="UP000068905">
    <property type="component" value="Chromosome"/>
</dbReference>
<feature type="transmembrane region" description="Helical" evidence="6">
    <location>
        <begin position="181"/>
        <end position="198"/>
    </location>
</feature>
<evidence type="ECO:0000256" key="4">
    <source>
        <dbReference type="ARBA" id="ARBA00022989"/>
    </source>
</evidence>
<dbReference type="GO" id="GO:0005886">
    <property type="term" value="C:plasma membrane"/>
    <property type="evidence" value="ECO:0007669"/>
    <property type="project" value="UniProtKB-SubCell"/>
</dbReference>
<accession>A0A0M3T2C4</accession>
<evidence type="ECO:0000256" key="6">
    <source>
        <dbReference type="SAM" id="Phobius"/>
    </source>
</evidence>
<feature type="transmembrane region" description="Helical" evidence="6">
    <location>
        <begin position="247"/>
        <end position="265"/>
    </location>
</feature>
<evidence type="ECO:0000259" key="7">
    <source>
        <dbReference type="Pfam" id="PF00892"/>
    </source>
</evidence>
<sequence>MFQSEKTMTLVMLLVPLVWALSGVSVKYLSFYISEDEVVVYRFFLSALSTFPLLVWMKIPIKISLKNFVICILLAFFLIGNYRTYFMGMQRGAVGLGAALVTVLIPIFVYVMMIFSKKSKPVLKDWLALTIGAIGVALMLDIEQMNLEKLISGGNIYFVLAGLTYALFTVAASYMRNIHVLTINFYVCLIGFLIDWNLSYDSNHLFTLGAMDYIFWVNIFFVSFIAGTAITALYYMGIRIIGSKKSSAFSILTPFFAIALGAIFFEEMITIKNAIGILMAVSALAVLNDLKIKNLIPFR</sequence>
<dbReference type="InterPro" id="IPR050638">
    <property type="entry name" value="AA-Vitamin_Transporters"/>
</dbReference>
<keyword evidence="5 6" id="KW-0472">Membrane</keyword>
<proteinExistence type="predicted"/>
<protein>
    <recommendedName>
        <fullName evidence="7">EamA domain-containing protein</fullName>
    </recommendedName>
</protein>
<dbReference type="Pfam" id="PF00892">
    <property type="entry name" value="EamA"/>
    <property type="match status" value="2"/>
</dbReference>
<evidence type="ECO:0000256" key="1">
    <source>
        <dbReference type="ARBA" id="ARBA00004651"/>
    </source>
</evidence>
<feature type="domain" description="EamA" evidence="7">
    <location>
        <begin position="10"/>
        <end position="140"/>
    </location>
</feature>
<keyword evidence="3 6" id="KW-0812">Transmembrane</keyword>
<dbReference type="AlphaFoldDB" id="A0A0M3T2C4"/>
<name>A0A0M3T2C4_9GAMM</name>
<feature type="transmembrane region" description="Helical" evidence="6">
    <location>
        <begin position="39"/>
        <end position="56"/>
    </location>
</feature>
<dbReference type="KEGG" id="tsn:W908_00865"/>
<feature type="transmembrane region" description="Helical" evidence="6">
    <location>
        <begin position="271"/>
        <end position="290"/>
    </location>
</feature>
<dbReference type="PANTHER" id="PTHR32322">
    <property type="entry name" value="INNER MEMBRANE TRANSPORTER"/>
    <property type="match status" value="1"/>
</dbReference>
<feature type="transmembrane region" description="Helical" evidence="6">
    <location>
        <begin position="213"/>
        <end position="235"/>
    </location>
</feature>
<evidence type="ECO:0000313" key="8">
    <source>
        <dbReference type="EMBL" id="ALE02601.1"/>
    </source>
</evidence>
<dbReference type="PANTHER" id="PTHR32322:SF18">
    <property type="entry name" value="S-ADENOSYLMETHIONINE_S-ADENOSYLHOMOCYSTEINE TRANSPORTER"/>
    <property type="match status" value="1"/>
</dbReference>
<organism evidence="8 9">
    <name type="scientific">Candidatus Pseudothioglobus singularis PS1</name>
    <dbReference type="NCBI Taxonomy" id="1125411"/>
    <lineage>
        <taxon>Bacteria</taxon>
        <taxon>Pseudomonadati</taxon>
        <taxon>Pseudomonadota</taxon>
        <taxon>Gammaproteobacteria</taxon>
        <taxon>Candidatus Pseudothioglobaceae</taxon>
        <taxon>Candidatus Pseudothioglobus</taxon>
    </lineage>
</organism>
<reference evidence="8 9" key="1">
    <citation type="journal article" date="2015" name="Genome Announc.">
        <title>Genome Sequence of 'Candidatus Thioglobus singularis' Strain PS1, a Mixotroph from the SUP05 Clade of Marine Gammaproteobacteria.</title>
        <authorList>
            <person name="Marshall K.T."/>
            <person name="Morris R.M."/>
        </authorList>
    </citation>
    <scope>NUCLEOTIDE SEQUENCE [LARGE SCALE GENOMIC DNA]</scope>
    <source>
        <strain evidence="8 9">PS1</strain>
    </source>
</reference>
<keyword evidence="2" id="KW-1003">Cell membrane</keyword>
<gene>
    <name evidence="8" type="ORF">W908_00865</name>
</gene>
<feature type="domain" description="EamA" evidence="7">
    <location>
        <begin position="154"/>
        <end position="287"/>
    </location>
</feature>
<feature type="transmembrane region" description="Helical" evidence="6">
    <location>
        <begin position="68"/>
        <end position="86"/>
    </location>
</feature>
<dbReference type="RefSeq" id="WP_053819567.1">
    <property type="nucleotide sequence ID" value="NZ_CP006911.1"/>
</dbReference>